<dbReference type="AlphaFoldDB" id="A0A8T6YX84"/>
<evidence type="ECO:0000313" key="1">
    <source>
        <dbReference type="EMBL" id="NKC21612.1"/>
    </source>
</evidence>
<accession>A0A8T6YX84</accession>
<organism evidence="1 2">
    <name type="scientific">Pseudoalteromonas galatheae</name>
    <dbReference type="NCBI Taxonomy" id="579562"/>
    <lineage>
        <taxon>Bacteria</taxon>
        <taxon>Pseudomonadati</taxon>
        <taxon>Pseudomonadota</taxon>
        <taxon>Gammaproteobacteria</taxon>
        <taxon>Alteromonadales</taxon>
        <taxon>Pseudoalteromonadaceae</taxon>
        <taxon>Pseudoalteromonas</taxon>
    </lineage>
</organism>
<dbReference type="Proteomes" id="UP000307537">
    <property type="component" value="Unassembled WGS sequence"/>
</dbReference>
<proteinExistence type="predicted"/>
<dbReference type="EMBL" id="PNCO02000002">
    <property type="protein sequence ID" value="NKC21612.1"/>
    <property type="molecule type" value="Genomic_DNA"/>
</dbReference>
<name>A0A8T6YX84_9GAMM</name>
<gene>
    <name evidence="1" type="ORF">CWC29_022810</name>
</gene>
<evidence type="ECO:0000313" key="2">
    <source>
        <dbReference type="Proteomes" id="UP000307537"/>
    </source>
</evidence>
<protein>
    <submittedName>
        <fullName evidence="1">Uncharacterized protein</fullName>
    </submittedName>
</protein>
<dbReference type="RefSeq" id="WP_138521757.1">
    <property type="nucleotide sequence ID" value="NZ_PNCO02000002.1"/>
</dbReference>
<sequence length="249" mass="28815">MAIEKIDSHMKFDKYLNSETILNKQILSIVDLFNSQDHYFYNELGSLLMFVDDLDKVAQHNPLALKKIKRDLIRQRTVVQWHDFRFELRVTASLLSKGLKVIAQESPDLKIHDHDSEIFAEITRASLSAKKKNSYLQKIPIAIDKKNKKAYAKKDAVLFVDVTNVLFLEDSLNYLQNYSSVIAELRARKDIRFGAVLLMNYAYEPSLSRYNTLYTKILYEHCSPEVLKFMNETFPSSGVEKKLVLSKVG</sequence>
<comment type="caution">
    <text evidence="1">The sequence shown here is derived from an EMBL/GenBank/DDBJ whole genome shotgun (WGS) entry which is preliminary data.</text>
</comment>
<reference evidence="1" key="1">
    <citation type="submission" date="2019-10" db="EMBL/GenBank/DDBJ databases">
        <authorList>
            <person name="Paulsen S."/>
        </authorList>
    </citation>
    <scope>NUCLEOTIDE SEQUENCE</scope>
    <source>
        <strain evidence="1">S4498</strain>
    </source>
</reference>
<keyword evidence="2" id="KW-1185">Reference proteome</keyword>